<dbReference type="PATRIC" id="fig|167539.5.peg.834"/>
<dbReference type="OrthoDB" id="541464at2"/>
<sequence length="185" mass="21259">MAEYVYLVRKEGFFLIGSSRDLDNLTRKIRPDEIIETLRLDHPQAFKARLLNRYRNSRLPGSGYFQFSEKQLLDCKKQFGIKSKIPKTISEEFTIALTGSIVLLVITALFFRSINILPLMSFALSLAFSSLPMWLLLFLGNFGGYDCSDLKPFSSWFNRIRALILASLLSVFSFLIFRLALLQNL</sequence>
<dbReference type="HOGENOM" id="CLU_1453227_0_0_3"/>
<dbReference type="AlphaFoldDB" id="Q7VCF3"/>
<feature type="transmembrane region" description="Helical" evidence="1">
    <location>
        <begin position="160"/>
        <end position="181"/>
    </location>
</feature>
<name>Q7VCF3_PROMA</name>
<evidence type="ECO:0000313" key="3">
    <source>
        <dbReference type="Proteomes" id="UP000001420"/>
    </source>
</evidence>
<dbReference type="eggNOG" id="ENOG502ZJ7X">
    <property type="taxonomic scope" value="Bacteria"/>
</dbReference>
<proteinExistence type="predicted"/>
<feature type="transmembrane region" description="Helical" evidence="1">
    <location>
        <begin position="93"/>
        <end position="111"/>
    </location>
</feature>
<keyword evidence="1" id="KW-0812">Transmembrane</keyword>
<gene>
    <name evidence="2" type="ordered locus">Pro_0787</name>
</gene>
<keyword evidence="1" id="KW-0472">Membrane</keyword>
<feature type="transmembrane region" description="Helical" evidence="1">
    <location>
        <begin position="117"/>
        <end position="139"/>
    </location>
</feature>
<dbReference type="RefSeq" id="WP_011124939.1">
    <property type="nucleotide sequence ID" value="NC_005042.1"/>
</dbReference>
<dbReference type="EnsemblBacteria" id="AAP99831">
    <property type="protein sequence ID" value="AAP99831"/>
    <property type="gene ID" value="Pro_0787"/>
</dbReference>
<evidence type="ECO:0000313" key="2">
    <source>
        <dbReference type="EMBL" id="AAP99831.1"/>
    </source>
</evidence>
<keyword evidence="1" id="KW-1133">Transmembrane helix</keyword>
<dbReference type="STRING" id="167539.Pro_0787"/>
<dbReference type="Proteomes" id="UP000001420">
    <property type="component" value="Chromosome"/>
</dbReference>
<dbReference type="EMBL" id="AE017126">
    <property type="protein sequence ID" value="AAP99831.1"/>
    <property type="molecule type" value="Genomic_DNA"/>
</dbReference>
<evidence type="ECO:0000256" key="1">
    <source>
        <dbReference type="SAM" id="Phobius"/>
    </source>
</evidence>
<protein>
    <submittedName>
        <fullName evidence="2">Uncharacterized conserved membrane protein</fullName>
    </submittedName>
</protein>
<dbReference type="KEGG" id="pma:Pro_0787"/>
<accession>Q7VCF3</accession>
<reference evidence="2 3" key="1">
    <citation type="journal article" date="2003" name="Proc. Natl. Acad. Sci. U.S.A.">
        <title>Genome sequence of the cyanobacterium Prochlorococcus marinus SS120, a nearly minimal oxyphototrophic genome.</title>
        <authorList>
            <person name="Dufresne A."/>
            <person name="Salanoubat M."/>
            <person name="Partensky F."/>
            <person name="Artiguenave F."/>
            <person name="Axmann I.M."/>
            <person name="Barbe V."/>
            <person name="Duprat S."/>
            <person name="Galperin M.Y."/>
            <person name="Koonin E.V."/>
            <person name="Le Gall F."/>
            <person name="Makarova K.S."/>
            <person name="Ostrowski M."/>
            <person name="Oztas S."/>
            <person name="Robert C."/>
            <person name="Rogozin I.B."/>
            <person name="Scanlan D.J."/>
            <person name="Tandeau de Marsac N."/>
            <person name="Weissenbach J."/>
            <person name="Wincker P."/>
            <person name="Wolf Y.I."/>
            <person name="Hess W.R."/>
        </authorList>
    </citation>
    <scope>NUCLEOTIDE SEQUENCE [LARGE SCALE GENOMIC DNA]</scope>
    <source>
        <strain evidence="3">SARG / CCMP1375 / SS120</strain>
    </source>
</reference>
<keyword evidence="3" id="KW-1185">Reference proteome</keyword>
<organism evidence="2 3">
    <name type="scientific">Prochlorococcus marinus (strain SARG / CCMP1375 / SS120)</name>
    <dbReference type="NCBI Taxonomy" id="167539"/>
    <lineage>
        <taxon>Bacteria</taxon>
        <taxon>Bacillati</taxon>
        <taxon>Cyanobacteriota</taxon>
        <taxon>Cyanophyceae</taxon>
        <taxon>Synechococcales</taxon>
        <taxon>Prochlorococcaceae</taxon>
        <taxon>Prochlorococcus</taxon>
    </lineage>
</organism>